<dbReference type="Proteomes" id="UP001182991">
    <property type="component" value="Unassembled WGS sequence"/>
</dbReference>
<keyword evidence="3" id="KW-1185">Reference proteome</keyword>
<dbReference type="EMBL" id="JAVRBG010000007">
    <property type="protein sequence ID" value="MDT0294595.1"/>
    <property type="molecule type" value="Genomic_DNA"/>
</dbReference>
<keyword evidence="1" id="KW-0812">Transmembrane</keyword>
<keyword evidence="1" id="KW-0472">Membrane</keyword>
<evidence type="ECO:0000313" key="3">
    <source>
        <dbReference type="Proteomes" id="UP001182991"/>
    </source>
</evidence>
<sequence length="66" mass="7423">MKYFIYFLILSAFILLGYNATLINVDDLFAKDSSIALAGILACLCVIVLMLILLMSRAIKEKYESQ</sequence>
<comment type="caution">
    <text evidence="2">The sequence shown here is derived from an EMBL/GenBank/DDBJ whole genome shotgun (WGS) entry which is preliminary data.</text>
</comment>
<feature type="transmembrane region" description="Helical" evidence="1">
    <location>
        <begin position="35"/>
        <end position="55"/>
    </location>
</feature>
<accession>A0ABU2KIQ4</accession>
<proteinExistence type="predicted"/>
<protein>
    <submittedName>
        <fullName evidence="2">Uncharacterized protein</fullName>
    </submittedName>
</protein>
<reference evidence="3" key="1">
    <citation type="submission" date="2023-07" db="EMBL/GenBank/DDBJ databases">
        <title>Isolating and identifying novel microbial strains from the Mariana Trench.</title>
        <authorList>
            <person name="Fu H."/>
        </authorList>
    </citation>
    <scope>NUCLEOTIDE SEQUENCE [LARGE SCALE GENOMIC DNA]</scope>
    <source>
        <strain evidence="3">T-y2</strain>
    </source>
</reference>
<name>A0ABU2KIQ4_9FLAO</name>
<dbReference type="RefSeq" id="WP_311401528.1">
    <property type="nucleotide sequence ID" value="NZ_JAVRBG010000007.1"/>
</dbReference>
<evidence type="ECO:0000256" key="1">
    <source>
        <dbReference type="SAM" id="Phobius"/>
    </source>
</evidence>
<organism evidence="2 3">
    <name type="scientific">Mesonia ostreae</name>
    <dbReference type="NCBI Taxonomy" id="861110"/>
    <lineage>
        <taxon>Bacteria</taxon>
        <taxon>Pseudomonadati</taxon>
        <taxon>Bacteroidota</taxon>
        <taxon>Flavobacteriia</taxon>
        <taxon>Flavobacteriales</taxon>
        <taxon>Flavobacteriaceae</taxon>
        <taxon>Mesonia</taxon>
    </lineage>
</organism>
<keyword evidence="1" id="KW-1133">Transmembrane helix</keyword>
<evidence type="ECO:0000313" key="2">
    <source>
        <dbReference type="EMBL" id="MDT0294595.1"/>
    </source>
</evidence>
<gene>
    <name evidence="2" type="ORF">RLT85_08110</name>
</gene>